<organism evidence="1 2">
    <name type="scientific">Mya arenaria</name>
    <name type="common">Soft-shell clam</name>
    <dbReference type="NCBI Taxonomy" id="6604"/>
    <lineage>
        <taxon>Eukaryota</taxon>
        <taxon>Metazoa</taxon>
        <taxon>Spiralia</taxon>
        <taxon>Lophotrochozoa</taxon>
        <taxon>Mollusca</taxon>
        <taxon>Bivalvia</taxon>
        <taxon>Autobranchia</taxon>
        <taxon>Heteroconchia</taxon>
        <taxon>Euheterodonta</taxon>
        <taxon>Imparidentia</taxon>
        <taxon>Neoheterodontei</taxon>
        <taxon>Myida</taxon>
        <taxon>Myoidea</taxon>
        <taxon>Myidae</taxon>
        <taxon>Mya</taxon>
    </lineage>
</organism>
<protein>
    <submittedName>
        <fullName evidence="1">Uncharacterized protein</fullName>
    </submittedName>
</protein>
<sequence>MKTSPKDYFFTFSIYRWTAGLLGILRVSGEKCCTPILRMLFKMLRIFLTLALLAAVQCKFGGGFFHPEYYYEGESESESESSESSSESSSDTSSEHPPCPCTPLEVGQCCDDCHYCKDENAICDTYGYSKVCICKYGFIFDYECKKCVTETNKTTPTTPPPNGTVPLGEPCGPSANDCIRPDRIKCENVICCGQDDWPKCNEKFCVCETAKGYKYDDVSEGCIYTGENQHELSKDCNNSAGEMANLG</sequence>
<reference evidence="1" key="1">
    <citation type="submission" date="2022-11" db="EMBL/GenBank/DDBJ databases">
        <title>Centuries of genome instability and evolution in soft-shell clam transmissible cancer (bioRxiv).</title>
        <authorList>
            <person name="Hart S.F.M."/>
            <person name="Yonemitsu M.A."/>
            <person name="Giersch R.M."/>
            <person name="Beal B.F."/>
            <person name="Arriagada G."/>
            <person name="Davis B.W."/>
            <person name="Ostrander E.A."/>
            <person name="Goff S.P."/>
            <person name="Metzger M.J."/>
        </authorList>
    </citation>
    <scope>NUCLEOTIDE SEQUENCE</scope>
    <source>
        <strain evidence="1">MELC-2E11</strain>
        <tissue evidence="1">Siphon/mantle</tissue>
    </source>
</reference>
<accession>A0ABY7F605</accession>
<evidence type="ECO:0000313" key="1">
    <source>
        <dbReference type="EMBL" id="WAR17617.1"/>
    </source>
</evidence>
<dbReference type="Proteomes" id="UP001164746">
    <property type="component" value="Chromosome 10"/>
</dbReference>
<gene>
    <name evidence="1" type="ORF">MAR_032211</name>
</gene>
<dbReference type="EMBL" id="CP111021">
    <property type="protein sequence ID" value="WAR17617.1"/>
    <property type="molecule type" value="Genomic_DNA"/>
</dbReference>
<name>A0ABY7F605_MYAAR</name>
<proteinExistence type="predicted"/>
<evidence type="ECO:0000313" key="2">
    <source>
        <dbReference type="Proteomes" id="UP001164746"/>
    </source>
</evidence>
<keyword evidence="2" id="KW-1185">Reference proteome</keyword>